<comment type="caution">
    <text evidence="2">The sequence shown here is derived from an EMBL/GenBank/DDBJ whole genome shotgun (WGS) entry which is preliminary data.</text>
</comment>
<dbReference type="AlphaFoldDB" id="A0A830HHQ3"/>
<feature type="domain" description="Nucleotide-diphospho-sugar transferase" evidence="1">
    <location>
        <begin position="167"/>
        <end position="282"/>
    </location>
</feature>
<proteinExistence type="predicted"/>
<sequence>MSALLWRHSSSSSSCSWSCSFRFTRRRSLQLVYNGLVMVSSLSLSLLSERHTMVASSPLGWIEPKTLRLGSKTSPGGSYLLDSDHEDKEEQARNLYRARSANPYVRGYVGDVSTHDALVALAEQIHDGHREIVIFGLFTGLDKQLFEQLTFAATIVRNWRQVTKRNNELVVAIEQDDCTRLKDGDTDGALKDLTCVTHENEQNRHMDPNFRLWAARYRFAARLVQLGYNVLVCDTDVRFFTDPYPFLHGSPLNEMHLLYMRDPRGSASAINGGFTYARGTKAHPLGAVAWILHESWRRPYRHYHAGMPPMGYNSMDQQAMQESIVSAILGFNVFPWSLSTGNSQHLDQSLLAEKVAVDVERTYMRSANRNASSSNMLRKCTKKVLEATGKWWSCGMFLTYAELSAAVHIKAPVKSWKWLPKAFEPFWNASAMYSDEKPFRMRVTVPTSSGPLDPWRSVRANISTQESVGGDSNETLRRTLGGFPEAFRGEPTWLRNLRPDVVEYVAPFPSWFVQGSNCTFVPRCSRRLGTVGDSESSKVARDLRDKQGPPSVAIHTVGHCCRRLLWKAYGWWDSRLEENYLPKSIELIDVHTFPVNLPEVKAGSSVSHRANNPSHSQILRTDETGERLPSLSVRTPYLLAFSDDALAELAMRTRDEVHVQFGALAATAVTSNRLPVYAPMRCSSKAWRTSTYWNITARTTVDMSKSPRWWRTAMREVRDMALAWERPWARSAMECYYLPAFDERMCKSHMPWLSSEPLVRRLRMHPSTFLSLNAQQMFREAWKYIGGIPLIEVTSLFDIGVDDHNPLSLQAHRHALWHSRLCRALLRPVSYVDTKDAPTGAHQIACFDSAPCFDFDHRIDPLIHGSN</sequence>
<organism evidence="2 3">
    <name type="scientific">Pycnococcus provasolii</name>
    <dbReference type="NCBI Taxonomy" id="41880"/>
    <lineage>
        <taxon>Eukaryota</taxon>
        <taxon>Viridiplantae</taxon>
        <taxon>Chlorophyta</taxon>
        <taxon>Pseudoscourfieldiophyceae</taxon>
        <taxon>Pseudoscourfieldiales</taxon>
        <taxon>Pycnococcaceae</taxon>
        <taxon>Pycnococcus</taxon>
    </lineage>
</organism>
<name>A0A830HHQ3_9CHLO</name>
<gene>
    <name evidence="2" type="ORF">PPROV_000391300</name>
</gene>
<dbReference type="InterPro" id="IPR005069">
    <property type="entry name" value="Nucl-diP-sugar_transferase"/>
</dbReference>
<dbReference type="Proteomes" id="UP000660262">
    <property type="component" value="Unassembled WGS sequence"/>
</dbReference>
<evidence type="ECO:0000313" key="2">
    <source>
        <dbReference type="EMBL" id="GHP05161.1"/>
    </source>
</evidence>
<accession>A0A830HHQ3</accession>
<reference evidence="2" key="1">
    <citation type="submission" date="2020-10" db="EMBL/GenBank/DDBJ databases">
        <title>Unveiling of a novel bifunctional photoreceptor, Dualchrome1, isolated from a cosmopolitan green alga.</title>
        <authorList>
            <person name="Suzuki S."/>
            <person name="Kawachi M."/>
        </authorList>
    </citation>
    <scope>NUCLEOTIDE SEQUENCE</scope>
    <source>
        <strain evidence="2">NIES 2893</strain>
    </source>
</reference>
<dbReference type="EMBL" id="BNJQ01000009">
    <property type="protein sequence ID" value="GHP05161.1"/>
    <property type="molecule type" value="Genomic_DNA"/>
</dbReference>
<evidence type="ECO:0000313" key="3">
    <source>
        <dbReference type="Proteomes" id="UP000660262"/>
    </source>
</evidence>
<dbReference type="Pfam" id="PF03407">
    <property type="entry name" value="Nucleotid_trans"/>
    <property type="match status" value="1"/>
</dbReference>
<evidence type="ECO:0000259" key="1">
    <source>
        <dbReference type="Pfam" id="PF03407"/>
    </source>
</evidence>
<protein>
    <recommendedName>
        <fullName evidence="1">Nucleotide-diphospho-sugar transferase domain-containing protein</fullName>
    </recommendedName>
</protein>
<keyword evidence="3" id="KW-1185">Reference proteome</keyword>
<dbReference type="OrthoDB" id="540503at2759"/>